<name>A0A235F369_9RHOO</name>
<comment type="similarity">
    <text evidence="1">Belongs to the sulfotransferase 1 family.</text>
</comment>
<dbReference type="OrthoDB" id="3399180at2"/>
<organism evidence="4 5">
    <name type="scientific">Thauera propionica</name>
    <dbReference type="NCBI Taxonomy" id="2019431"/>
    <lineage>
        <taxon>Bacteria</taxon>
        <taxon>Pseudomonadati</taxon>
        <taxon>Pseudomonadota</taxon>
        <taxon>Betaproteobacteria</taxon>
        <taxon>Rhodocyclales</taxon>
        <taxon>Zoogloeaceae</taxon>
        <taxon>Thauera</taxon>
    </lineage>
</organism>
<evidence type="ECO:0000313" key="4">
    <source>
        <dbReference type="EMBL" id="OYD55696.1"/>
    </source>
</evidence>
<evidence type="ECO:0000256" key="2">
    <source>
        <dbReference type="ARBA" id="ARBA00022679"/>
    </source>
</evidence>
<comment type="caution">
    <text evidence="4">The sequence shown here is derived from an EMBL/GenBank/DDBJ whole genome shotgun (WGS) entry which is preliminary data.</text>
</comment>
<accession>A0A235F369</accession>
<reference evidence="4 5" key="1">
    <citation type="submission" date="2017-07" db="EMBL/GenBank/DDBJ databases">
        <title>Thauera sp. KNDSS-Mac4 genome sequence and assembly.</title>
        <authorList>
            <person name="Mayilraj S."/>
        </authorList>
    </citation>
    <scope>NUCLEOTIDE SEQUENCE [LARGE SCALE GENOMIC DNA]</scope>
    <source>
        <strain evidence="4 5">KNDSS-Mac4</strain>
    </source>
</reference>
<dbReference type="InterPro" id="IPR000863">
    <property type="entry name" value="Sulfotransferase_dom"/>
</dbReference>
<keyword evidence="2" id="KW-0808">Transferase</keyword>
<keyword evidence="5" id="KW-1185">Reference proteome</keyword>
<gene>
    <name evidence="4" type="ORF">CGK74_00665</name>
</gene>
<dbReference type="Proteomes" id="UP000215181">
    <property type="component" value="Unassembled WGS sequence"/>
</dbReference>
<dbReference type="PANTHER" id="PTHR11783">
    <property type="entry name" value="SULFOTRANSFERASE SULT"/>
    <property type="match status" value="1"/>
</dbReference>
<evidence type="ECO:0000256" key="1">
    <source>
        <dbReference type="ARBA" id="ARBA00005771"/>
    </source>
</evidence>
<sequence length="278" mass="31969">MLIVLITWNLSRRRWRYSRPDVLVLSVGKSGRTWLRVLLNKYLSLRFNTDFSLDDLHAVDQRIPSIGYEHEHWSHHALSNWHERLRGKFLVPADILRKKRVIVLYRDPRDVAVSLYFQNQKRSNNRIDCTLEEFVRLQGRGVRGIVTVMNAWRKRLEGHPNCLWVSYEALRRDTASELRRIVDFLGTATTSPEQVEEAVAFASFDNMQRLEASGGFSRGMLKPGVPGDPSSFKVRSGKVGGYRERFSAEDLRFLDESVAALDPFFGYAANPAAATERS</sequence>
<dbReference type="SUPFAM" id="SSF52540">
    <property type="entry name" value="P-loop containing nucleoside triphosphate hydrolases"/>
    <property type="match status" value="1"/>
</dbReference>
<dbReference type="AlphaFoldDB" id="A0A235F369"/>
<evidence type="ECO:0000259" key="3">
    <source>
        <dbReference type="Pfam" id="PF00685"/>
    </source>
</evidence>
<dbReference type="InterPro" id="IPR027417">
    <property type="entry name" value="P-loop_NTPase"/>
</dbReference>
<dbReference type="EMBL" id="NOIH01000002">
    <property type="protein sequence ID" value="OYD55696.1"/>
    <property type="molecule type" value="Genomic_DNA"/>
</dbReference>
<dbReference type="Gene3D" id="3.40.50.300">
    <property type="entry name" value="P-loop containing nucleotide triphosphate hydrolases"/>
    <property type="match status" value="1"/>
</dbReference>
<proteinExistence type="inferred from homology"/>
<dbReference type="Pfam" id="PF00685">
    <property type="entry name" value="Sulfotransfer_1"/>
    <property type="match status" value="1"/>
</dbReference>
<evidence type="ECO:0000313" key="5">
    <source>
        <dbReference type="Proteomes" id="UP000215181"/>
    </source>
</evidence>
<dbReference type="GO" id="GO:0008146">
    <property type="term" value="F:sulfotransferase activity"/>
    <property type="evidence" value="ECO:0007669"/>
    <property type="project" value="InterPro"/>
</dbReference>
<feature type="domain" description="Sulfotransferase" evidence="3">
    <location>
        <begin position="20"/>
        <end position="257"/>
    </location>
</feature>
<protein>
    <recommendedName>
        <fullName evidence="3">Sulfotransferase domain-containing protein</fullName>
    </recommendedName>
</protein>